<dbReference type="AlphaFoldDB" id="A0A397H066"/>
<keyword evidence="2" id="KW-1185">Reference proteome</keyword>
<sequence length="251" mass="29938">MYSQGISDIEYVEINELDYDFMIKEREKHDAYNSHPILRHLRTNFNISNNSNTIQSNTASHMVSYFSNNDKNELQFVSQRENQWKISYKSMTKTLANYNYEKSHQLYRIRNLIPQIPNIENTNINDDFPLMQNHFVFCFYNKNICVGQVLVIYYELYGNHSFNIKQVTKIDNISKITLKVFLPINNNLFTQCTPEECYIFTYRNPSNIIFHISCDNVTINDQFLFLSNEAKNYYNYFKRNDVISLILKNSH</sequence>
<dbReference type="EMBL" id="PQFF01000372">
    <property type="protein sequence ID" value="RHZ55114.1"/>
    <property type="molecule type" value="Genomic_DNA"/>
</dbReference>
<gene>
    <name evidence="1" type="ORF">Glove_420g98</name>
</gene>
<name>A0A397H066_9GLOM</name>
<dbReference type="Proteomes" id="UP000266861">
    <property type="component" value="Unassembled WGS sequence"/>
</dbReference>
<proteinExistence type="predicted"/>
<dbReference type="STRING" id="1348612.A0A397H066"/>
<evidence type="ECO:0000313" key="2">
    <source>
        <dbReference type="Proteomes" id="UP000266861"/>
    </source>
</evidence>
<accession>A0A397H066</accession>
<dbReference type="OrthoDB" id="2437854at2759"/>
<comment type="caution">
    <text evidence="1">The sequence shown here is derived from an EMBL/GenBank/DDBJ whole genome shotgun (WGS) entry which is preliminary data.</text>
</comment>
<protein>
    <submittedName>
        <fullName evidence="1">Uncharacterized protein</fullName>
    </submittedName>
</protein>
<organism evidence="1 2">
    <name type="scientific">Diversispora epigaea</name>
    <dbReference type="NCBI Taxonomy" id="1348612"/>
    <lineage>
        <taxon>Eukaryota</taxon>
        <taxon>Fungi</taxon>
        <taxon>Fungi incertae sedis</taxon>
        <taxon>Mucoromycota</taxon>
        <taxon>Glomeromycotina</taxon>
        <taxon>Glomeromycetes</taxon>
        <taxon>Diversisporales</taxon>
        <taxon>Diversisporaceae</taxon>
        <taxon>Diversispora</taxon>
    </lineage>
</organism>
<reference evidence="1 2" key="1">
    <citation type="submission" date="2018-08" db="EMBL/GenBank/DDBJ databases">
        <title>Genome and evolution of the arbuscular mycorrhizal fungus Diversispora epigaea (formerly Glomus versiforme) and its bacterial endosymbionts.</title>
        <authorList>
            <person name="Sun X."/>
            <person name="Fei Z."/>
            <person name="Harrison M."/>
        </authorList>
    </citation>
    <scope>NUCLEOTIDE SEQUENCE [LARGE SCALE GENOMIC DNA]</scope>
    <source>
        <strain evidence="1 2">IT104</strain>
    </source>
</reference>
<evidence type="ECO:0000313" key="1">
    <source>
        <dbReference type="EMBL" id="RHZ55114.1"/>
    </source>
</evidence>